<organism evidence="2 3">
    <name type="scientific">Kwoniella heveanensis BCC8398</name>
    <dbReference type="NCBI Taxonomy" id="1296120"/>
    <lineage>
        <taxon>Eukaryota</taxon>
        <taxon>Fungi</taxon>
        <taxon>Dikarya</taxon>
        <taxon>Basidiomycota</taxon>
        <taxon>Agaricomycotina</taxon>
        <taxon>Tremellomycetes</taxon>
        <taxon>Tremellales</taxon>
        <taxon>Cryptococcaceae</taxon>
        <taxon>Kwoniella</taxon>
    </lineage>
</organism>
<dbReference type="AlphaFoldDB" id="A0A1B9GYD2"/>
<reference evidence="3" key="2">
    <citation type="submission" date="2013-12" db="EMBL/GenBank/DDBJ databases">
        <title>Evolution of pathogenesis and genome organization in the Tremellales.</title>
        <authorList>
            <person name="Cuomo C."/>
            <person name="Litvintseva A."/>
            <person name="Heitman J."/>
            <person name="Chen Y."/>
            <person name="Sun S."/>
            <person name="Springer D."/>
            <person name="Dromer F."/>
            <person name="Young S."/>
            <person name="Zeng Q."/>
            <person name="Chapman S."/>
            <person name="Gujja S."/>
            <person name="Saif S."/>
            <person name="Birren B."/>
        </authorList>
    </citation>
    <scope>NUCLEOTIDE SEQUENCE [LARGE SCALE GENOMIC DNA]</scope>
    <source>
        <strain evidence="3">BCC8398</strain>
    </source>
</reference>
<feature type="compositionally biased region" description="Low complexity" evidence="1">
    <location>
        <begin position="799"/>
        <end position="811"/>
    </location>
</feature>
<feature type="region of interest" description="Disordered" evidence="1">
    <location>
        <begin position="106"/>
        <end position="441"/>
    </location>
</feature>
<feature type="compositionally biased region" description="Polar residues" evidence="1">
    <location>
        <begin position="133"/>
        <end position="144"/>
    </location>
</feature>
<name>A0A1B9GYD2_9TREE</name>
<feature type="compositionally biased region" description="Basic and acidic residues" evidence="1">
    <location>
        <begin position="631"/>
        <end position="642"/>
    </location>
</feature>
<feature type="compositionally biased region" description="Basic and acidic residues" evidence="1">
    <location>
        <begin position="498"/>
        <end position="509"/>
    </location>
</feature>
<feature type="region of interest" description="Disordered" evidence="1">
    <location>
        <begin position="1044"/>
        <end position="1067"/>
    </location>
</feature>
<feature type="compositionally biased region" description="Low complexity" evidence="1">
    <location>
        <begin position="669"/>
        <end position="684"/>
    </location>
</feature>
<dbReference type="STRING" id="1296120.A0A1B9GYD2"/>
<dbReference type="OrthoDB" id="431557at2759"/>
<feature type="region of interest" description="Disordered" evidence="1">
    <location>
        <begin position="1"/>
        <end position="51"/>
    </location>
</feature>
<sequence length="1272" mass="133826">MNKRTVSTGLPTKPYMQHAPAGLAAHGPGPAPPLPSGPPPQQAYGQVQGQDPAAAHAAAWAAYYQAQAQAAPPQQAYAGPVQLGAPVAGGGANPYANYGYGAGAQHSSTYPQAVQPAQPVAGPSQPYRPPPNTQAYATAATQPSMPGYSQQPQYAQQGQVYSPQGAAGYQTPQPQPRPPYQTPQQPVQQGYAWGAPQQPAPAVPTGPAYRPPQAQPQAAPFYPQQPSYNTPAQPYRPPRTPQPGQNNSPYRPPMGNQPRPPRPSMSTPPHPSGAGFPPAKRPRFDGPGGGVNGGQPGGAAAVGVGMNNVRPPSGPSMQNVRPPTAPAAFAAGTNGGQPGFNTGVPSRPSGIGRGGAPIPVSRPPIHLGGGGPPPQIGLGGASRGVAPLRGGLAGRGRGGGPMNAPRGPSGMRRPDTRSSLPPKKDPGKEKVKDKKREVELRTTMTDFRIVGIEVKEIGWSWGKINGHDEVEVKAEKEEHNGTGENLKEDIDVAVAQEVKAESGEEKSDATEAENGPVETKQEGDAAQNQHVTEEAVPEEAVKTETTEETDVLADTNGDVTASAVEAVEEKRGEKRKAKTPDAEDETLSKKRTPYLLTHNKPNHSTTTAGAPGETFDSNQNRFRIYFDSPPELDRIPKAERKNAAAQAAANPHKRGRRESSSVAPSRAGDATQEQQEEQLLAQDTVGEEAAAAESGPDGPADETKEDEIKENGENVGGESVAQTEGLSEVAEGSADPIEIAEIASVVPDAPAAGHEANAEHMQPESVHSEIPAEASLAPADEQAEGTVEVHDAANADPGAEQVEAAETTQEAGDMSMLTDPGIIGEISGSEVESSLDNIAQNGEVPSTIQALTVAGGQTEQSTADITAVDEANESTVDPSTDLPDDGEATSSIPSAEATASALKTSARRLSSVSNASQNTSTVVGDVPNIVGTDIVPSTNRLSILYEKSSRRICLDSDVVEKVRIWRKEGRIEVEFKHLVGEQRTEGEETVIDLPKGILIENYDTTDQRFVPLTRARLSSFYPSDTPTAEGSSIPPFHKSFLPKSTESTEASSDVPFNGTVPELDNKNGSTSGGVVLTVYLNKKNPLSEPKWCRTNSADGWLLEQFGVSARKDGQEGWTGKLEVMDPDPAPTLKSILESWSSTSTAGTSASRQDFTASLLSSPLDTLEILLRLTRGERNTPYSPSSTSAALASAVRSDSPYASHQTHVSLAVLAMYRLTTDYAEKLGGSAEKTMVEEKVGDIIRSLPSGMIHRSLEGMWREWSASKKDASQAK</sequence>
<dbReference type="Proteomes" id="UP000092666">
    <property type="component" value="Unassembled WGS sequence"/>
</dbReference>
<feature type="compositionally biased region" description="Low complexity" evidence="1">
    <location>
        <begin position="18"/>
        <end position="28"/>
    </location>
</feature>
<feature type="region of interest" description="Disordered" evidence="1">
    <location>
        <begin position="867"/>
        <end position="899"/>
    </location>
</feature>
<feature type="compositionally biased region" description="Low complexity" evidence="1">
    <location>
        <begin position="215"/>
        <end position="226"/>
    </location>
</feature>
<dbReference type="EMBL" id="KI669497">
    <property type="protein sequence ID" value="OCF35975.1"/>
    <property type="molecule type" value="Genomic_DNA"/>
</dbReference>
<keyword evidence="3" id="KW-1185">Reference proteome</keyword>
<feature type="compositionally biased region" description="Low complexity" evidence="1">
    <location>
        <begin position="146"/>
        <end position="159"/>
    </location>
</feature>
<feature type="compositionally biased region" description="Polar residues" evidence="1">
    <location>
        <begin position="1"/>
        <end position="10"/>
    </location>
</feature>
<protein>
    <submittedName>
        <fullName evidence="2">Uncharacterized protein</fullName>
    </submittedName>
</protein>
<feature type="compositionally biased region" description="Basic and acidic residues" evidence="1">
    <location>
        <begin position="412"/>
        <end position="440"/>
    </location>
</feature>
<accession>A0A1B9GYD2</accession>
<feature type="compositionally biased region" description="Pro residues" evidence="1">
    <location>
        <begin position="198"/>
        <end position="214"/>
    </location>
</feature>
<proteinExistence type="predicted"/>
<feature type="region of interest" description="Disordered" evidence="1">
    <location>
        <begin position="496"/>
        <end position="811"/>
    </location>
</feature>
<feature type="compositionally biased region" description="Pro residues" evidence="1">
    <location>
        <begin position="29"/>
        <end position="41"/>
    </location>
</feature>
<evidence type="ECO:0000313" key="3">
    <source>
        <dbReference type="Proteomes" id="UP000092666"/>
    </source>
</evidence>
<feature type="compositionally biased region" description="Low complexity" evidence="1">
    <location>
        <begin position="298"/>
        <end position="309"/>
    </location>
</feature>
<feature type="compositionally biased region" description="Gly residues" evidence="1">
    <location>
        <begin position="391"/>
        <end position="401"/>
    </location>
</feature>
<gene>
    <name evidence="2" type="ORF">I316_02470</name>
</gene>
<evidence type="ECO:0000256" key="1">
    <source>
        <dbReference type="SAM" id="MobiDB-lite"/>
    </source>
</evidence>
<reference evidence="2 3" key="1">
    <citation type="submission" date="2013-07" db="EMBL/GenBank/DDBJ databases">
        <title>The Genome Sequence of Cryptococcus heveanensis BCC8398.</title>
        <authorList>
            <consortium name="The Broad Institute Genome Sequencing Platform"/>
            <person name="Cuomo C."/>
            <person name="Litvintseva A."/>
            <person name="Chen Y."/>
            <person name="Heitman J."/>
            <person name="Sun S."/>
            <person name="Springer D."/>
            <person name="Dromer F."/>
            <person name="Young S.K."/>
            <person name="Zeng Q."/>
            <person name="Gargeya S."/>
            <person name="Fitzgerald M."/>
            <person name="Abouelleil A."/>
            <person name="Alvarado L."/>
            <person name="Berlin A.M."/>
            <person name="Chapman S.B."/>
            <person name="Dewar J."/>
            <person name="Goldberg J."/>
            <person name="Griggs A."/>
            <person name="Gujja S."/>
            <person name="Hansen M."/>
            <person name="Howarth C."/>
            <person name="Imamovic A."/>
            <person name="Larimer J."/>
            <person name="McCowan C."/>
            <person name="Murphy C."/>
            <person name="Pearson M."/>
            <person name="Priest M."/>
            <person name="Roberts A."/>
            <person name="Saif S."/>
            <person name="Shea T."/>
            <person name="Sykes S."/>
            <person name="Wortman J."/>
            <person name="Nusbaum C."/>
            <person name="Birren B."/>
        </authorList>
    </citation>
    <scope>NUCLEOTIDE SEQUENCE [LARGE SCALE GENOMIC DNA]</scope>
    <source>
        <strain evidence="2 3">BCC8398</strain>
    </source>
</reference>
<feature type="compositionally biased region" description="Gly residues" evidence="1">
    <location>
        <begin position="286"/>
        <end position="297"/>
    </location>
</feature>
<evidence type="ECO:0000313" key="2">
    <source>
        <dbReference type="EMBL" id="OCF35975.1"/>
    </source>
</evidence>
<feature type="compositionally biased region" description="Pro residues" evidence="1">
    <location>
        <begin position="258"/>
        <end position="271"/>
    </location>
</feature>